<evidence type="ECO:0000313" key="3">
    <source>
        <dbReference type="Proteomes" id="UP000323717"/>
    </source>
</evidence>
<dbReference type="EMBL" id="VWLE01000159">
    <property type="protein sequence ID" value="KAA3951497.1"/>
    <property type="molecule type" value="Genomic_DNA"/>
</dbReference>
<dbReference type="RefSeq" id="WP_008775882.1">
    <property type="nucleotide sequence ID" value="NZ_JAHYNU010000001.1"/>
</dbReference>
<dbReference type="PANTHER" id="PTHR12526:SF630">
    <property type="entry name" value="GLYCOSYLTRANSFERASE"/>
    <property type="match status" value="1"/>
</dbReference>
<dbReference type="AlphaFoldDB" id="A0A5M5C5D3"/>
<dbReference type="SUPFAM" id="SSF53756">
    <property type="entry name" value="UDP-Glycosyltransferase/glycogen phosphorylase"/>
    <property type="match status" value="1"/>
</dbReference>
<keyword evidence="2" id="KW-0808">Transferase</keyword>
<organism evidence="2 3">
    <name type="scientific">Bacteroides ovatus</name>
    <dbReference type="NCBI Taxonomy" id="28116"/>
    <lineage>
        <taxon>Bacteria</taxon>
        <taxon>Pseudomonadati</taxon>
        <taxon>Bacteroidota</taxon>
        <taxon>Bacteroidia</taxon>
        <taxon>Bacteroidales</taxon>
        <taxon>Bacteroidaceae</taxon>
        <taxon>Bacteroides</taxon>
    </lineage>
</organism>
<protein>
    <submittedName>
        <fullName evidence="2">Glycosyltransferase family 4 protein</fullName>
    </submittedName>
</protein>
<name>A0A5M5C5D3_BACOV</name>
<evidence type="ECO:0000259" key="1">
    <source>
        <dbReference type="Pfam" id="PF00534"/>
    </source>
</evidence>
<dbReference type="GO" id="GO:0016757">
    <property type="term" value="F:glycosyltransferase activity"/>
    <property type="evidence" value="ECO:0007669"/>
    <property type="project" value="InterPro"/>
</dbReference>
<dbReference type="Gene3D" id="3.40.50.2000">
    <property type="entry name" value="Glycogen Phosphorylase B"/>
    <property type="match status" value="2"/>
</dbReference>
<sequence>MSKQIKIAYCIPSLYYPSGMERVLTLKANYFAEHFGYEIHIILTDGKNKKPYYELHPSITLHQLNINYDEMYGRTLPKRILGYWKKQRLFKKRLNECLCNIRPDITISLLRRDINFINKVKDGSIKIGEIHFNKSDYRAFNDNHLPMFLQRIVKEHWRRQLIRQLRQLKRFIVLSHEDAAQWTELNNVSVIYNPLPFYPGVSSDNSQKQVIAVGRYVPQKGFDRLIPAWKIVSEQHPDWTLRIYGDGMREKLQQQIDSLGISSNCVLEHSVPNIVDKYCESSIFVLSSRFEGFGMVIIEAMACGVPPVSFTCPCGPRDIITDSKDGLLVENGDIEGLAGKICYLIENEKVRKEMGKQARINVERFKIEHVAQEWRELFETLTKQPYSDQLS</sequence>
<comment type="caution">
    <text evidence="2">The sequence shown here is derived from an EMBL/GenBank/DDBJ whole genome shotgun (WGS) entry which is preliminary data.</text>
</comment>
<reference evidence="2 3" key="1">
    <citation type="journal article" date="2019" name="Nat. Med.">
        <title>A library of human gut bacterial isolates paired with longitudinal multiomics data enables mechanistic microbiome research.</title>
        <authorList>
            <person name="Poyet M."/>
            <person name="Groussin M."/>
            <person name="Gibbons S.M."/>
            <person name="Avila-Pacheco J."/>
            <person name="Jiang X."/>
            <person name="Kearney S.M."/>
            <person name="Perrotta A.R."/>
            <person name="Berdy B."/>
            <person name="Zhao S."/>
            <person name="Lieberman T.D."/>
            <person name="Swanson P.K."/>
            <person name="Smith M."/>
            <person name="Roesemann S."/>
            <person name="Alexander J.E."/>
            <person name="Rich S.A."/>
            <person name="Livny J."/>
            <person name="Vlamakis H."/>
            <person name="Clish C."/>
            <person name="Bullock K."/>
            <person name="Deik A."/>
            <person name="Scott J."/>
            <person name="Pierce K.A."/>
            <person name="Xavier R.J."/>
            <person name="Alm E.J."/>
        </authorList>
    </citation>
    <scope>NUCLEOTIDE SEQUENCE [LARGE SCALE GENOMIC DNA]</scope>
    <source>
        <strain evidence="2 3">BIOML-A163</strain>
    </source>
</reference>
<gene>
    <name evidence="2" type="ORF">F3D71_12535</name>
</gene>
<accession>A0A5M5C5D3</accession>
<dbReference type="CDD" id="cd03820">
    <property type="entry name" value="GT4_AmsD-like"/>
    <property type="match status" value="1"/>
</dbReference>
<evidence type="ECO:0000313" key="2">
    <source>
        <dbReference type="EMBL" id="KAA3951497.1"/>
    </source>
</evidence>
<dbReference type="Pfam" id="PF00534">
    <property type="entry name" value="Glycos_transf_1"/>
    <property type="match status" value="1"/>
</dbReference>
<dbReference type="PANTHER" id="PTHR12526">
    <property type="entry name" value="GLYCOSYLTRANSFERASE"/>
    <property type="match status" value="1"/>
</dbReference>
<dbReference type="Proteomes" id="UP000323717">
    <property type="component" value="Unassembled WGS sequence"/>
</dbReference>
<dbReference type="InterPro" id="IPR001296">
    <property type="entry name" value="Glyco_trans_1"/>
</dbReference>
<feature type="domain" description="Glycosyl transferase family 1" evidence="1">
    <location>
        <begin position="204"/>
        <end position="359"/>
    </location>
</feature>
<proteinExistence type="predicted"/>